<dbReference type="Gene3D" id="3.20.20.80">
    <property type="entry name" value="Glycosidases"/>
    <property type="match status" value="1"/>
</dbReference>
<feature type="transmembrane region" description="Helical" evidence="4">
    <location>
        <begin position="21"/>
        <end position="42"/>
    </location>
</feature>
<dbReference type="EMBL" id="JAKGSG010000022">
    <property type="protein sequence ID" value="MCF4120537.1"/>
    <property type="molecule type" value="Genomic_DNA"/>
</dbReference>
<dbReference type="InterPro" id="IPR018077">
    <property type="entry name" value="Glyco_hydro_fam25_subgr"/>
</dbReference>
<proteinExistence type="inferred from homology"/>
<keyword evidence="6" id="KW-1185">Reference proteome</keyword>
<comment type="similarity">
    <text evidence="1">Belongs to the glycosyl hydrolase 25 family.</text>
</comment>
<name>A0AA41QEA1_9MICO</name>
<evidence type="ECO:0000256" key="3">
    <source>
        <dbReference type="ARBA" id="ARBA00023295"/>
    </source>
</evidence>
<evidence type="ECO:0000313" key="5">
    <source>
        <dbReference type="EMBL" id="MCF4120537.1"/>
    </source>
</evidence>
<dbReference type="GO" id="GO:0016998">
    <property type="term" value="P:cell wall macromolecule catabolic process"/>
    <property type="evidence" value="ECO:0007669"/>
    <property type="project" value="InterPro"/>
</dbReference>
<dbReference type="PROSITE" id="PS51318">
    <property type="entry name" value="TAT"/>
    <property type="match status" value="1"/>
</dbReference>
<evidence type="ECO:0000313" key="6">
    <source>
        <dbReference type="Proteomes" id="UP001165405"/>
    </source>
</evidence>
<keyword evidence="4" id="KW-0812">Transmembrane</keyword>
<dbReference type="SMART" id="SM00641">
    <property type="entry name" value="Glyco_25"/>
    <property type="match status" value="1"/>
</dbReference>
<organism evidence="5 6">
    <name type="scientific">Antribacter soli</name>
    <dbReference type="NCBI Taxonomy" id="2910976"/>
    <lineage>
        <taxon>Bacteria</taxon>
        <taxon>Bacillati</taxon>
        <taxon>Actinomycetota</taxon>
        <taxon>Actinomycetes</taxon>
        <taxon>Micrococcales</taxon>
        <taxon>Promicromonosporaceae</taxon>
        <taxon>Antribacter</taxon>
    </lineage>
</organism>
<keyword evidence="4" id="KW-0472">Membrane</keyword>
<keyword evidence="2" id="KW-0378">Hydrolase</keyword>
<dbReference type="Pfam" id="PF01183">
    <property type="entry name" value="Glyco_hydro_25"/>
    <property type="match status" value="1"/>
</dbReference>
<dbReference type="InterPro" id="IPR002053">
    <property type="entry name" value="Glyco_hydro_25"/>
</dbReference>
<dbReference type="GO" id="GO:0009253">
    <property type="term" value="P:peptidoglycan catabolic process"/>
    <property type="evidence" value="ECO:0007669"/>
    <property type="project" value="InterPro"/>
</dbReference>
<protein>
    <submittedName>
        <fullName evidence="5">Lysozyme</fullName>
    </submittedName>
</protein>
<keyword evidence="3" id="KW-0326">Glycosidase</keyword>
<comment type="caution">
    <text evidence="5">The sequence shown here is derived from an EMBL/GenBank/DDBJ whole genome shotgun (WGS) entry which is preliminary data.</text>
</comment>
<dbReference type="PANTHER" id="PTHR34135:SF2">
    <property type="entry name" value="LYSOZYME"/>
    <property type="match status" value="1"/>
</dbReference>
<reference evidence="5" key="1">
    <citation type="submission" date="2022-01" db="EMBL/GenBank/DDBJ databases">
        <title>Antribacter sp. nov., isolated from Guizhou of China.</title>
        <authorList>
            <person name="Chengliang C."/>
            <person name="Ya Z."/>
        </authorList>
    </citation>
    <scope>NUCLEOTIDE SEQUENCE</scope>
    <source>
        <strain evidence="5">KLBMP 9083</strain>
    </source>
</reference>
<evidence type="ECO:0000256" key="2">
    <source>
        <dbReference type="ARBA" id="ARBA00022801"/>
    </source>
</evidence>
<dbReference type="GO" id="GO:0003796">
    <property type="term" value="F:lysozyme activity"/>
    <property type="evidence" value="ECO:0007669"/>
    <property type="project" value="InterPro"/>
</dbReference>
<sequence>MTPPTGPQPPPRLTRRRRWPWAAGAAAAAAVLALLVWSGVLWPNRLAAAGYEVRGIDVSRYQGTIDWDVLAQQDIGFAYIKATEGSSHVDERFEANWAGATSTSLLVGAYHFMSFESSGETQAQSVVDHVPATPGTLPPVVDLEYYGGYFDDPPTADTVRDILDPLLVGLGQHYGVPPVIYTTEDAYDAYVRDAYPDNPIWIRSVATPPSLPDGREWAFWQYSNRDRLPGYDGAEQYIDLNVFAGALGELEALTIP</sequence>
<dbReference type="InterPro" id="IPR017853">
    <property type="entry name" value="GH"/>
</dbReference>
<dbReference type="PROSITE" id="PS51904">
    <property type="entry name" value="GLYCOSYL_HYDROL_F25_2"/>
    <property type="match status" value="1"/>
</dbReference>
<dbReference type="RefSeq" id="WP_236088311.1">
    <property type="nucleotide sequence ID" value="NZ_JAKGSG010000022.1"/>
</dbReference>
<dbReference type="PANTHER" id="PTHR34135">
    <property type="entry name" value="LYSOZYME"/>
    <property type="match status" value="1"/>
</dbReference>
<evidence type="ECO:0000256" key="1">
    <source>
        <dbReference type="ARBA" id="ARBA00010646"/>
    </source>
</evidence>
<evidence type="ECO:0000256" key="4">
    <source>
        <dbReference type="SAM" id="Phobius"/>
    </source>
</evidence>
<dbReference type="AlphaFoldDB" id="A0AA41QEA1"/>
<dbReference type="Proteomes" id="UP001165405">
    <property type="component" value="Unassembled WGS sequence"/>
</dbReference>
<gene>
    <name evidence="5" type="ORF">L1785_06070</name>
</gene>
<accession>A0AA41QEA1</accession>
<dbReference type="SUPFAM" id="SSF51445">
    <property type="entry name" value="(Trans)glycosidases"/>
    <property type="match status" value="1"/>
</dbReference>
<keyword evidence="4" id="KW-1133">Transmembrane helix</keyword>
<dbReference type="InterPro" id="IPR006311">
    <property type="entry name" value="TAT_signal"/>
</dbReference>
<dbReference type="GO" id="GO:0016052">
    <property type="term" value="P:carbohydrate catabolic process"/>
    <property type="evidence" value="ECO:0007669"/>
    <property type="project" value="TreeGrafter"/>
</dbReference>